<dbReference type="Pfam" id="PF21834">
    <property type="entry name" value="DUF6894"/>
    <property type="match status" value="1"/>
</dbReference>
<organism evidence="2">
    <name type="scientific">Sphingomonas psychrotolerans</name>
    <dbReference type="NCBI Taxonomy" id="1327635"/>
    <lineage>
        <taxon>Bacteria</taxon>
        <taxon>Pseudomonadati</taxon>
        <taxon>Pseudomonadota</taxon>
        <taxon>Alphaproteobacteria</taxon>
        <taxon>Sphingomonadales</taxon>
        <taxon>Sphingomonadaceae</taxon>
        <taxon>Sphingomonas</taxon>
    </lineage>
</organism>
<dbReference type="InterPro" id="IPR054189">
    <property type="entry name" value="DUF6894"/>
</dbReference>
<name>A0ABU3N012_9SPHN</name>
<feature type="domain" description="DUF6894" evidence="1">
    <location>
        <begin position="3"/>
        <end position="71"/>
    </location>
</feature>
<evidence type="ECO:0000259" key="1">
    <source>
        <dbReference type="Pfam" id="PF21834"/>
    </source>
</evidence>
<proteinExistence type="predicted"/>
<reference evidence="2" key="1">
    <citation type="submission" date="2022-04" db="EMBL/GenBank/DDBJ databases">
        <title>Tomato heritable bacteria conferring resistance against bacterial wilt.</title>
        <authorList>
            <person name="Yin J."/>
        </authorList>
    </citation>
    <scope>NUCLEOTIDE SEQUENCE</scope>
    <source>
        <strain evidence="2">Cra20</strain>
    </source>
</reference>
<gene>
    <name evidence="2" type="ORF">MZO42_03850</name>
</gene>
<evidence type="ECO:0000313" key="2">
    <source>
        <dbReference type="EMBL" id="MDT8757822.1"/>
    </source>
</evidence>
<sequence>MPHYFFSLRTPDSYASLAAQGGSFPDLRTALAEANCAARALIHKRVRRAPVDLHGSLDIEDEARRPIARILLADVARQIT</sequence>
<dbReference type="EMBL" id="JALMLT010000001">
    <property type="protein sequence ID" value="MDT8757822.1"/>
    <property type="molecule type" value="Genomic_DNA"/>
</dbReference>
<protein>
    <recommendedName>
        <fullName evidence="1">DUF6894 domain-containing protein</fullName>
    </recommendedName>
</protein>
<accession>A0ABU3N012</accession>
<comment type="caution">
    <text evidence="2">The sequence shown here is derived from an EMBL/GenBank/DDBJ whole genome shotgun (WGS) entry which is preliminary data.</text>
</comment>